<keyword evidence="1 3" id="KW-0240">DNA-directed RNA polymerase</keyword>
<organism evidence="3 4">
    <name type="scientific">Candidatus Iainarchaeum sp</name>
    <dbReference type="NCBI Taxonomy" id="3101447"/>
    <lineage>
        <taxon>Archaea</taxon>
        <taxon>Candidatus Iainarchaeota</taxon>
        <taxon>Candidatus Iainarchaeia</taxon>
        <taxon>Candidatus Iainarchaeales</taxon>
        <taxon>Candidatus Iainarchaeaceae</taxon>
        <taxon>Candidatus Iainarchaeum</taxon>
    </lineage>
</organism>
<comment type="caution">
    <text evidence="3">The sequence shown here is derived from an EMBL/GenBank/DDBJ whole genome shotgun (WGS) entry which is preliminary data.</text>
</comment>
<dbReference type="PANTHER" id="PTHR47227:SF5">
    <property type="entry name" value="DNA-DIRECTED RNA POLYMERASES I, II, AND III SUBUNIT RPABC2"/>
    <property type="match status" value="1"/>
</dbReference>
<protein>
    <submittedName>
        <fullName evidence="3">DNA-directed RNA polymerase subunit K</fullName>
    </submittedName>
</protein>
<proteinExistence type="predicted"/>
<dbReference type="GO" id="GO:0006360">
    <property type="term" value="P:transcription by RNA polymerase I"/>
    <property type="evidence" value="ECO:0007669"/>
    <property type="project" value="TreeGrafter"/>
</dbReference>
<accession>A0A8T5GFC8</accession>
<evidence type="ECO:0000313" key="3">
    <source>
        <dbReference type="EMBL" id="MBT4870834.1"/>
    </source>
</evidence>
<evidence type="ECO:0000313" key="4">
    <source>
        <dbReference type="Proteomes" id="UP000722459"/>
    </source>
</evidence>
<evidence type="ECO:0000256" key="2">
    <source>
        <dbReference type="ARBA" id="ARBA00023163"/>
    </source>
</evidence>
<dbReference type="AlphaFoldDB" id="A0A8T5GFC8"/>
<dbReference type="PIRSF" id="PIRSF000778">
    <property type="entry name" value="RpoK/RPB6"/>
    <property type="match status" value="1"/>
</dbReference>
<dbReference type="EMBL" id="JABJNZ010000059">
    <property type="protein sequence ID" value="MBT4870834.1"/>
    <property type="molecule type" value="Genomic_DNA"/>
</dbReference>
<dbReference type="InterPro" id="IPR020708">
    <property type="entry name" value="DNA-dir_RNA_polK_14-18kDa_CS"/>
</dbReference>
<reference evidence="3" key="1">
    <citation type="journal article" date="2021" name="ISME J.">
        <title>Mercury methylation by metabolically versatile and cosmopolitan marine bacteria.</title>
        <authorList>
            <person name="Lin H."/>
            <person name="Ascher D.B."/>
            <person name="Myung Y."/>
            <person name="Lamborg C.H."/>
            <person name="Hallam S.J."/>
            <person name="Gionfriddo C.M."/>
            <person name="Holt K.E."/>
            <person name="Moreau J.W."/>
        </authorList>
    </citation>
    <scope>NUCLEOTIDE SEQUENCE</scope>
    <source>
        <strain evidence="3">SI075_bin30</strain>
    </source>
</reference>
<dbReference type="GO" id="GO:0003899">
    <property type="term" value="F:DNA-directed RNA polymerase activity"/>
    <property type="evidence" value="ECO:0007669"/>
    <property type="project" value="InterPro"/>
</dbReference>
<gene>
    <name evidence="3" type="ORF">HON47_04625</name>
</gene>
<keyword evidence="2" id="KW-0804">Transcription</keyword>
<dbReference type="Gene3D" id="3.90.940.10">
    <property type="match status" value="1"/>
</dbReference>
<dbReference type="SUPFAM" id="SSF63562">
    <property type="entry name" value="RPB6/omega subunit-like"/>
    <property type="match status" value="1"/>
</dbReference>
<sequence length="68" mass="7617">MVRLTRFELTRVLSARALQLSLGAPPLVKGTKELSMLLAAEKEMEANALPLSILRRYPNGKLKRVELN</sequence>
<dbReference type="GO" id="GO:0000428">
    <property type="term" value="C:DNA-directed RNA polymerase complex"/>
    <property type="evidence" value="ECO:0007669"/>
    <property type="project" value="UniProtKB-KW"/>
</dbReference>
<dbReference type="GO" id="GO:0006366">
    <property type="term" value="P:transcription by RNA polymerase II"/>
    <property type="evidence" value="ECO:0007669"/>
    <property type="project" value="TreeGrafter"/>
</dbReference>
<dbReference type="GO" id="GO:0003677">
    <property type="term" value="F:DNA binding"/>
    <property type="evidence" value="ECO:0007669"/>
    <property type="project" value="InterPro"/>
</dbReference>
<name>A0A8T5GFC8_9ARCH</name>
<dbReference type="InterPro" id="IPR006110">
    <property type="entry name" value="Pol_omega/Rpo6/RPB6"/>
</dbReference>
<dbReference type="GO" id="GO:0042797">
    <property type="term" value="P:tRNA transcription by RNA polymerase III"/>
    <property type="evidence" value="ECO:0007669"/>
    <property type="project" value="TreeGrafter"/>
</dbReference>
<dbReference type="PANTHER" id="PTHR47227">
    <property type="entry name" value="DNA-DIRECTED RNA POLYMERASE SUBUNIT K"/>
    <property type="match status" value="1"/>
</dbReference>
<dbReference type="InterPro" id="IPR036161">
    <property type="entry name" value="RPB6/omega-like_sf"/>
</dbReference>
<evidence type="ECO:0000256" key="1">
    <source>
        <dbReference type="ARBA" id="ARBA00022478"/>
    </source>
</evidence>
<dbReference type="PROSITE" id="PS01111">
    <property type="entry name" value="RNA_POL_K_14KD"/>
    <property type="match status" value="1"/>
</dbReference>
<dbReference type="InterPro" id="IPR006111">
    <property type="entry name" value="Rpo6/Rpb6"/>
</dbReference>
<dbReference type="Pfam" id="PF01192">
    <property type="entry name" value="RNA_pol_Rpb6"/>
    <property type="match status" value="1"/>
</dbReference>
<dbReference type="Proteomes" id="UP000722459">
    <property type="component" value="Unassembled WGS sequence"/>
</dbReference>